<evidence type="ECO:0000313" key="3">
    <source>
        <dbReference type="Proteomes" id="UP000187550"/>
    </source>
</evidence>
<gene>
    <name evidence="2" type="ORF">SAMN05428946_1245</name>
</gene>
<name>A0A1U7PPB2_9BACI</name>
<dbReference type="RefSeq" id="WP_076757545.1">
    <property type="nucleotide sequence ID" value="NZ_FTPL01000002.1"/>
</dbReference>
<dbReference type="Gene3D" id="1.20.120.450">
    <property type="entry name" value="dinb family like domain"/>
    <property type="match status" value="1"/>
</dbReference>
<dbReference type="AlphaFoldDB" id="A0A1U7PPB2"/>
<evidence type="ECO:0000259" key="1">
    <source>
        <dbReference type="Pfam" id="PF12867"/>
    </source>
</evidence>
<dbReference type="OrthoDB" id="5464839at2"/>
<accession>A0A1U7PPB2</accession>
<dbReference type="Pfam" id="PF12867">
    <property type="entry name" value="DinB_2"/>
    <property type="match status" value="1"/>
</dbReference>
<reference evidence="3" key="1">
    <citation type="submission" date="2017-01" db="EMBL/GenBank/DDBJ databases">
        <authorList>
            <person name="Varghese N."/>
            <person name="Submissions S."/>
        </authorList>
    </citation>
    <scope>NUCLEOTIDE SEQUENCE [LARGE SCALE GENOMIC DNA]</scope>
    <source>
        <strain evidence="3">MNA4</strain>
    </source>
</reference>
<proteinExistence type="predicted"/>
<dbReference type="Proteomes" id="UP000187550">
    <property type="component" value="Unassembled WGS sequence"/>
</dbReference>
<dbReference type="SUPFAM" id="SSF109854">
    <property type="entry name" value="DinB/YfiT-like putative metalloenzymes"/>
    <property type="match status" value="1"/>
</dbReference>
<feature type="domain" description="DinB-like" evidence="1">
    <location>
        <begin position="5"/>
        <end position="153"/>
    </location>
</feature>
<sequence length="160" mass="18277">MNINEEARRELLQAVSGLSDEELNRKPENGGWSIKQILEHLSLMEGTVAKTIKLQAKNGETVKTEERPIEASVNRDVKVDAPEFVIPSEDFATKNELEQRLAASRSILQRAVESTDERSLETKAFPHPVFGMMKLKQWIPFVGFHEKRHIEQIREVIKGM</sequence>
<dbReference type="STRING" id="550447.SAMN05428946_1245"/>
<dbReference type="InterPro" id="IPR034660">
    <property type="entry name" value="DinB/YfiT-like"/>
</dbReference>
<dbReference type="InterPro" id="IPR024775">
    <property type="entry name" value="DinB-like"/>
</dbReference>
<protein>
    <submittedName>
        <fullName evidence="2">Uncharacterized damage-inducible protein DinB (Forms a four-helix bundle)</fullName>
    </submittedName>
</protein>
<evidence type="ECO:0000313" key="2">
    <source>
        <dbReference type="EMBL" id="SIT79639.1"/>
    </source>
</evidence>
<dbReference type="EMBL" id="FTPL01000002">
    <property type="protein sequence ID" value="SIT79639.1"/>
    <property type="molecule type" value="Genomic_DNA"/>
</dbReference>
<keyword evidence="3" id="KW-1185">Reference proteome</keyword>
<organism evidence="2 3">
    <name type="scientific">Edaphobacillus lindanitolerans</name>
    <dbReference type="NCBI Taxonomy" id="550447"/>
    <lineage>
        <taxon>Bacteria</taxon>
        <taxon>Bacillati</taxon>
        <taxon>Bacillota</taxon>
        <taxon>Bacilli</taxon>
        <taxon>Bacillales</taxon>
        <taxon>Bacillaceae</taxon>
        <taxon>Edaphobacillus</taxon>
    </lineage>
</organism>